<feature type="chain" id="PRO_5039276382" evidence="1">
    <location>
        <begin position="25"/>
        <end position="79"/>
    </location>
</feature>
<dbReference type="Proteomes" id="UP000230551">
    <property type="component" value="Unassembled WGS sequence"/>
</dbReference>
<organism evidence="2 3">
    <name type="scientific">Mycolicibacterium brumae</name>
    <dbReference type="NCBI Taxonomy" id="85968"/>
    <lineage>
        <taxon>Bacteria</taxon>
        <taxon>Bacillati</taxon>
        <taxon>Actinomycetota</taxon>
        <taxon>Actinomycetes</taxon>
        <taxon>Mycobacteriales</taxon>
        <taxon>Mycobacteriaceae</taxon>
        <taxon>Mycolicibacterium</taxon>
    </lineage>
</organism>
<comment type="caution">
    <text evidence="2">The sequence shown here is derived from an EMBL/GenBank/DDBJ whole genome shotgun (WGS) entry which is preliminary data.</text>
</comment>
<feature type="signal peptide" evidence="1">
    <location>
        <begin position="1"/>
        <end position="24"/>
    </location>
</feature>
<proteinExistence type="predicted"/>
<evidence type="ECO:0000313" key="2">
    <source>
        <dbReference type="EMBL" id="PIB76567.1"/>
    </source>
</evidence>
<evidence type="ECO:0000313" key="3">
    <source>
        <dbReference type="Proteomes" id="UP000230551"/>
    </source>
</evidence>
<accession>A0A2G5PE30</accession>
<sequence length="79" mass="8102">MKMSDAAKVAVAAALLGSSLGLGAGVAVADPAGNPDPVAPAWAPRKPAETWLDQPVVWGWLPSGGHWGVWINGQFLTLT</sequence>
<gene>
    <name evidence="2" type="ORF">CQY22_005500</name>
</gene>
<dbReference type="OrthoDB" id="4753240at2"/>
<protein>
    <submittedName>
        <fullName evidence="2">Uncharacterized protein</fullName>
    </submittedName>
</protein>
<evidence type="ECO:0000256" key="1">
    <source>
        <dbReference type="SAM" id="SignalP"/>
    </source>
</evidence>
<name>A0A2G5PE30_9MYCO</name>
<dbReference type="RefSeq" id="WP_090591807.1">
    <property type="nucleotide sequence ID" value="NZ_CP104302.1"/>
</dbReference>
<keyword evidence="3" id="KW-1185">Reference proteome</keyword>
<reference evidence="2 3" key="1">
    <citation type="journal article" date="2017" name="Infect. Genet. Evol.">
        <title>The new phylogeny of the genus Mycobacterium: The old and the news.</title>
        <authorList>
            <person name="Tortoli E."/>
            <person name="Fedrizzi T."/>
            <person name="Meehan C.J."/>
            <person name="Trovato A."/>
            <person name="Grottola A."/>
            <person name="Giacobazzi E."/>
            <person name="Serpini G.F."/>
            <person name="Tagliazucchi S."/>
            <person name="Fabio A."/>
            <person name="Bettua C."/>
            <person name="Bertorelli R."/>
            <person name="Frascaro F."/>
            <person name="De Sanctis V."/>
            <person name="Pecorari M."/>
            <person name="Jousson O."/>
            <person name="Segata N."/>
            <person name="Cirillo D.M."/>
        </authorList>
    </citation>
    <scope>NUCLEOTIDE SEQUENCE [LARGE SCALE GENOMIC DNA]</scope>
    <source>
        <strain evidence="2 3">CIP1034565</strain>
    </source>
</reference>
<keyword evidence="1" id="KW-0732">Signal</keyword>
<dbReference type="EMBL" id="PDCN02000004">
    <property type="protein sequence ID" value="PIB76567.1"/>
    <property type="molecule type" value="Genomic_DNA"/>
</dbReference>
<dbReference type="STRING" id="85968.GCA_900073015_03218"/>
<dbReference type="AlphaFoldDB" id="A0A2G5PE30"/>